<accession>A0A2S9J715</accession>
<gene>
    <name evidence="2" type="ORF">C5745_05010</name>
</gene>
<dbReference type="RefSeq" id="WP_105715882.1">
    <property type="nucleotide sequence ID" value="NZ_PVBQ01000003.1"/>
</dbReference>
<feature type="region of interest" description="Disordered" evidence="1">
    <location>
        <begin position="26"/>
        <end position="57"/>
    </location>
</feature>
<comment type="caution">
    <text evidence="2">The sequence shown here is derived from an EMBL/GenBank/DDBJ whole genome shotgun (WGS) entry which is preliminary data.</text>
</comment>
<keyword evidence="3" id="KW-1185">Reference proteome</keyword>
<organism evidence="2 3">
    <name type="scientific">Sphingobacterium haloxyli</name>
    <dbReference type="NCBI Taxonomy" id="2100533"/>
    <lineage>
        <taxon>Bacteria</taxon>
        <taxon>Pseudomonadati</taxon>
        <taxon>Bacteroidota</taxon>
        <taxon>Sphingobacteriia</taxon>
        <taxon>Sphingobacteriales</taxon>
        <taxon>Sphingobacteriaceae</taxon>
        <taxon>Sphingobacterium</taxon>
    </lineage>
</organism>
<dbReference type="OrthoDB" id="9948298at2"/>
<protein>
    <submittedName>
        <fullName evidence="2">Uncharacterized protein</fullName>
    </submittedName>
</protein>
<evidence type="ECO:0000313" key="3">
    <source>
        <dbReference type="Proteomes" id="UP000239711"/>
    </source>
</evidence>
<dbReference type="Proteomes" id="UP000239711">
    <property type="component" value="Unassembled WGS sequence"/>
</dbReference>
<reference evidence="2 3" key="1">
    <citation type="submission" date="2018-02" db="EMBL/GenBank/DDBJ databases">
        <title>The draft genome of Sphingobacterium sp. 5JN-11.</title>
        <authorList>
            <person name="Liu L."/>
            <person name="Li L."/>
            <person name="Liang L."/>
            <person name="Zhang X."/>
            <person name="Wang T."/>
        </authorList>
    </citation>
    <scope>NUCLEOTIDE SEQUENCE [LARGE SCALE GENOMIC DNA]</scope>
    <source>
        <strain evidence="2 3">5JN-11</strain>
    </source>
</reference>
<evidence type="ECO:0000256" key="1">
    <source>
        <dbReference type="SAM" id="MobiDB-lite"/>
    </source>
</evidence>
<name>A0A2S9J715_9SPHI</name>
<proteinExistence type="predicted"/>
<dbReference type="AlphaFoldDB" id="A0A2S9J715"/>
<sequence>MNHERKESKEQFYLHETESGSIINIAEERDTAGESINDGRRHDKERTSELQERNLSEEDMAKQARRFAVNYARSLLLF</sequence>
<evidence type="ECO:0000313" key="2">
    <source>
        <dbReference type="EMBL" id="PRD48562.1"/>
    </source>
</evidence>
<dbReference type="EMBL" id="PVBQ01000003">
    <property type="protein sequence ID" value="PRD48562.1"/>
    <property type="molecule type" value="Genomic_DNA"/>
</dbReference>